<dbReference type="EMBL" id="VSSQ01034323">
    <property type="protein sequence ID" value="MPM86223.1"/>
    <property type="molecule type" value="Genomic_DNA"/>
</dbReference>
<evidence type="ECO:0000313" key="1">
    <source>
        <dbReference type="EMBL" id="MPM86223.1"/>
    </source>
</evidence>
<dbReference type="InterPro" id="IPR029039">
    <property type="entry name" value="Flavoprotein-like_sf"/>
</dbReference>
<dbReference type="AlphaFoldDB" id="A0A645DBB4"/>
<protein>
    <recommendedName>
        <fullName evidence="2">Flavodoxin-like domain-containing protein</fullName>
    </recommendedName>
</protein>
<comment type="caution">
    <text evidence="1">The sequence shown here is derived from an EMBL/GenBank/DDBJ whole genome shotgun (WGS) entry which is preliminary data.</text>
</comment>
<organism evidence="1">
    <name type="scientific">bioreactor metagenome</name>
    <dbReference type="NCBI Taxonomy" id="1076179"/>
    <lineage>
        <taxon>unclassified sequences</taxon>
        <taxon>metagenomes</taxon>
        <taxon>ecological metagenomes</taxon>
    </lineage>
</organism>
<sequence>MQVYYFTRTGRSKKVAEELSERYETKAQEIADDVNWQGAMGYLKAGYEAFQKETRPARYNKPAFDEELILVFPVWAGTFPPAVRTFLEREGRAKVICMPTSIGSKLNDRDGFVKVIDLVGKTITTPESI</sequence>
<reference evidence="1" key="1">
    <citation type="submission" date="2019-08" db="EMBL/GenBank/DDBJ databases">
        <authorList>
            <person name="Kucharzyk K."/>
            <person name="Murdoch R.W."/>
            <person name="Higgins S."/>
            <person name="Loffler F."/>
        </authorList>
    </citation>
    <scope>NUCLEOTIDE SEQUENCE</scope>
</reference>
<dbReference type="Gene3D" id="3.40.50.360">
    <property type="match status" value="1"/>
</dbReference>
<dbReference type="SUPFAM" id="SSF52218">
    <property type="entry name" value="Flavoproteins"/>
    <property type="match status" value="1"/>
</dbReference>
<accession>A0A645DBB4</accession>
<name>A0A645DBB4_9ZZZZ</name>
<evidence type="ECO:0008006" key="2">
    <source>
        <dbReference type="Google" id="ProtNLM"/>
    </source>
</evidence>
<gene>
    <name evidence="1" type="ORF">SDC9_133311</name>
</gene>
<proteinExistence type="predicted"/>